<evidence type="ECO:0000313" key="3">
    <source>
        <dbReference type="Proteomes" id="UP000701853"/>
    </source>
</evidence>
<name>A0A8J5Y736_9ROSI</name>
<dbReference type="Proteomes" id="UP000701853">
    <property type="component" value="Chromosome 12"/>
</dbReference>
<evidence type="ECO:0000313" key="2">
    <source>
        <dbReference type="EMBL" id="KAG8474181.1"/>
    </source>
</evidence>
<comment type="caution">
    <text evidence="2">The sequence shown here is derived from an EMBL/GenBank/DDBJ whole genome shotgun (WGS) entry which is preliminary data.</text>
</comment>
<gene>
    <name evidence="2" type="ORF">CXB51_033827</name>
</gene>
<accession>A0A8J5Y736</accession>
<evidence type="ECO:0000256" key="1">
    <source>
        <dbReference type="SAM" id="MobiDB-lite"/>
    </source>
</evidence>
<sequence length="84" mass="9685">MLGPQLWDTAEPPSNLVTYHAQKRRDERPEAGSILTWRRTEKKATRGEVVRGRLDFMTSCSTGLFQKPPGFLVFSHYWAHLGRL</sequence>
<feature type="region of interest" description="Disordered" evidence="1">
    <location>
        <begin position="1"/>
        <end position="38"/>
    </location>
</feature>
<organism evidence="2 3">
    <name type="scientific">Gossypium anomalum</name>
    <dbReference type="NCBI Taxonomy" id="47600"/>
    <lineage>
        <taxon>Eukaryota</taxon>
        <taxon>Viridiplantae</taxon>
        <taxon>Streptophyta</taxon>
        <taxon>Embryophyta</taxon>
        <taxon>Tracheophyta</taxon>
        <taxon>Spermatophyta</taxon>
        <taxon>Magnoliopsida</taxon>
        <taxon>eudicotyledons</taxon>
        <taxon>Gunneridae</taxon>
        <taxon>Pentapetalae</taxon>
        <taxon>rosids</taxon>
        <taxon>malvids</taxon>
        <taxon>Malvales</taxon>
        <taxon>Malvaceae</taxon>
        <taxon>Malvoideae</taxon>
        <taxon>Gossypium</taxon>
    </lineage>
</organism>
<dbReference type="AlphaFoldDB" id="A0A8J5Y736"/>
<reference evidence="2 3" key="1">
    <citation type="journal article" date="2021" name="bioRxiv">
        <title>The Gossypium anomalum genome as a resource for cotton improvement and evolutionary analysis of hybrid incompatibility.</title>
        <authorList>
            <person name="Grover C.E."/>
            <person name="Yuan D."/>
            <person name="Arick M.A."/>
            <person name="Miller E.R."/>
            <person name="Hu G."/>
            <person name="Peterson D.G."/>
            <person name="Wendel J.F."/>
            <person name="Udall J.A."/>
        </authorList>
    </citation>
    <scope>NUCLEOTIDE SEQUENCE [LARGE SCALE GENOMIC DNA]</scope>
    <source>
        <strain evidence="2">JFW-Udall</strain>
        <tissue evidence="2">Leaf</tissue>
    </source>
</reference>
<dbReference type="EMBL" id="JAHUZN010000012">
    <property type="protein sequence ID" value="KAG8474181.1"/>
    <property type="molecule type" value="Genomic_DNA"/>
</dbReference>
<proteinExistence type="predicted"/>
<protein>
    <submittedName>
        <fullName evidence="2">Uncharacterized protein</fullName>
    </submittedName>
</protein>
<keyword evidence="3" id="KW-1185">Reference proteome</keyword>